<dbReference type="Gene3D" id="1.25.40.90">
    <property type="match status" value="1"/>
</dbReference>
<evidence type="ECO:0000259" key="4">
    <source>
        <dbReference type="PROSITE" id="PS50179"/>
    </source>
</evidence>
<dbReference type="Gene3D" id="1.20.58.160">
    <property type="match status" value="1"/>
</dbReference>
<feature type="region of interest" description="Disordered" evidence="3">
    <location>
        <begin position="181"/>
        <end position="216"/>
    </location>
</feature>
<evidence type="ECO:0000313" key="5">
    <source>
        <dbReference type="EMBL" id="POW20381.1"/>
    </source>
</evidence>
<dbReference type="Pfam" id="PF00790">
    <property type="entry name" value="VHS"/>
    <property type="match status" value="1"/>
</dbReference>
<dbReference type="GO" id="GO:0030479">
    <property type="term" value="C:actin cortical patch"/>
    <property type="evidence" value="ECO:0007669"/>
    <property type="project" value="TreeGrafter"/>
</dbReference>
<dbReference type="GO" id="GO:0007015">
    <property type="term" value="P:actin filament organization"/>
    <property type="evidence" value="ECO:0007669"/>
    <property type="project" value="InterPro"/>
</dbReference>
<dbReference type="GO" id="GO:0043130">
    <property type="term" value="F:ubiquitin binding"/>
    <property type="evidence" value="ECO:0007669"/>
    <property type="project" value="InterPro"/>
</dbReference>
<evidence type="ECO:0000313" key="6">
    <source>
        <dbReference type="Proteomes" id="UP000238274"/>
    </source>
</evidence>
<feature type="region of interest" description="Disordered" evidence="3">
    <location>
        <begin position="509"/>
        <end position="530"/>
    </location>
</feature>
<dbReference type="VEuPathDB" id="FungiDB:PSHT_03608"/>
<dbReference type="InterPro" id="IPR004152">
    <property type="entry name" value="GAT_dom"/>
</dbReference>
<evidence type="ECO:0000256" key="1">
    <source>
        <dbReference type="ARBA" id="ARBA00022448"/>
    </source>
</evidence>
<reference evidence="6" key="3">
    <citation type="journal article" date="2018" name="Mol. Plant Microbe Interact.">
        <title>Genome sequence resources for the wheat stripe rust pathogen (Puccinia striiformis f. sp. tritici) and the barley stripe rust pathogen (Puccinia striiformis f. sp. hordei).</title>
        <authorList>
            <person name="Xia C."/>
            <person name="Wang M."/>
            <person name="Yin C."/>
            <person name="Cornejo O.E."/>
            <person name="Hulbert S.H."/>
            <person name="Chen X."/>
        </authorList>
    </citation>
    <scope>NUCLEOTIDE SEQUENCE [LARGE SCALE GENOMIC DNA]</scope>
    <source>
        <strain evidence="6">93TX-2</strain>
    </source>
</reference>
<dbReference type="GO" id="GO:0035091">
    <property type="term" value="F:phosphatidylinositol binding"/>
    <property type="evidence" value="ECO:0007669"/>
    <property type="project" value="InterPro"/>
</dbReference>
<keyword evidence="1" id="KW-0813">Transport</keyword>
<proteinExistence type="predicted"/>
<feature type="region of interest" description="Disordered" evidence="3">
    <location>
        <begin position="362"/>
        <end position="385"/>
    </location>
</feature>
<dbReference type="GO" id="GO:0006897">
    <property type="term" value="P:endocytosis"/>
    <property type="evidence" value="ECO:0007669"/>
    <property type="project" value="InterPro"/>
</dbReference>
<reference evidence="6" key="2">
    <citation type="journal article" date="2018" name="BMC Genomics">
        <title>Genomic insights into host adaptation between the wheat stripe rust pathogen (Puccinia striiformis f. sp. tritici) and the barley stripe rust pathogen (Puccinia striiformis f. sp. hordei).</title>
        <authorList>
            <person name="Xia C."/>
            <person name="Wang M."/>
            <person name="Yin C."/>
            <person name="Cornejo O.E."/>
            <person name="Hulbert S.H."/>
            <person name="Chen X."/>
        </authorList>
    </citation>
    <scope>NUCLEOTIDE SEQUENCE [LARGE SCALE GENOMIC DNA]</scope>
    <source>
        <strain evidence="6">93TX-2</strain>
    </source>
</reference>
<dbReference type="CDD" id="cd16980">
    <property type="entry name" value="VHS_Lsb5"/>
    <property type="match status" value="1"/>
</dbReference>
<dbReference type="SUPFAM" id="SSF48464">
    <property type="entry name" value="ENTH/VHS domain"/>
    <property type="match status" value="1"/>
</dbReference>
<keyword evidence="2" id="KW-0653">Protein transport</keyword>
<name>A0A2S4WF53_9BASI</name>
<organism evidence="5 6">
    <name type="scientific">Puccinia striiformis</name>
    <dbReference type="NCBI Taxonomy" id="27350"/>
    <lineage>
        <taxon>Eukaryota</taxon>
        <taxon>Fungi</taxon>
        <taxon>Dikarya</taxon>
        <taxon>Basidiomycota</taxon>
        <taxon>Pucciniomycotina</taxon>
        <taxon>Pucciniomycetes</taxon>
        <taxon>Pucciniales</taxon>
        <taxon>Pucciniaceae</taxon>
        <taxon>Puccinia</taxon>
    </lineage>
</organism>
<dbReference type="SUPFAM" id="SSF89009">
    <property type="entry name" value="GAT-like domain"/>
    <property type="match status" value="1"/>
</dbReference>
<dbReference type="AlphaFoldDB" id="A0A2S4WF53"/>
<dbReference type="PANTHER" id="PTHR47789:SF1">
    <property type="entry name" value="LAS SEVENTEEN-BINDING PROTEIN 5"/>
    <property type="match status" value="1"/>
</dbReference>
<feature type="compositionally biased region" description="Polar residues" evidence="3">
    <location>
        <begin position="468"/>
        <end position="488"/>
    </location>
</feature>
<keyword evidence="6" id="KW-1185">Reference proteome</keyword>
<gene>
    <name evidence="5" type="ORF">PSHT_03608</name>
</gene>
<feature type="region of interest" description="Disordered" evidence="3">
    <location>
        <begin position="419"/>
        <end position="496"/>
    </location>
</feature>
<dbReference type="SMART" id="SM00288">
    <property type="entry name" value="VHS"/>
    <property type="match status" value="1"/>
</dbReference>
<comment type="caution">
    <text evidence="5">The sequence shown here is derived from an EMBL/GenBank/DDBJ whole genome shotgun (WGS) entry which is preliminary data.</text>
</comment>
<dbReference type="InterPro" id="IPR002014">
    <property type="entry name" value="VHS_dom"/>
</dbReference>
<dbReference type="InterPro" id="IPR045007">
    <property type="entry name" value="LSB5"/>
</dbReference>
<dbReference type="GO" id="GO:0051666">
    <property type="term" value="P:actin cortical patch localization"/>
    <property type="evidence" value="ECO:0007669"/>
    <property type="project" value="TreeGrafter"/>
</dbReference>
<evidence type="ECO:0000256" key="3">
    <source>
        <dbReference type="SAM" id="MobiDB-lite"/>
    </source>
</evidence>
<dbReference type="Proteomes" id="UP000238274">
    <property type="component" value="Unassembled WGS sequence"/>
</dbReference>
<dbReference type="GO" id="GO:0007034">
    <property type="term" value="P:vacuolar transport"/>
    <property type="evidence" value="ECO:0007669"/>
    <property type="project" value="UniProtKB-ARBA"/>
</dbReference>
<dbReference type="PROSITE" id="PS50179">
    <property type="entry name" value="VHS"/>
    <property type="match status" value="1"/>
</dbReference>
<dbReference type="GO" id="GO:0015031">
    <property type="term" value="P:protein transport"/>
    <property type="evidence" value="ECO:0007669"/>
    <property type="project" value="UniProtKB-KW"/>
</dbReference>
<feature type="compositionally biased region" description="Low complexity" evidence="3">
    <location>
        <begin position="438"/>
        <end position="467"/>
    </location>
</feature>
<dbReference type="InterPro" id="IPR038425">
    <property type="entry name" value="GAT_sf"/>
</dbReference>
<reference evidence="5 6" key="1">
    <citation type="submission" date="2017-12" db="EMBL/GenBank/DDBJ databases">
        <title>Gene loss provides genomic basis for host adaptation in cereal stripe rust fungi.</title>
        <authorList>
            <person name="Xia C."/>
        </authorList>
    </citation>
    <scope>NUCLEOTIDE SEQUENCE [LARGE SCALE GENOMIC DNA]</scope>
    <source>
        <strain evidence="5 6">93TX-2</strain>
    </source>
</reference>
<accession>A0A2S4WF53</accession>
<evidence type="ECO:0000256" key="2">
    <source>
        <dbReference type="ARBA" id="ARBA00022927"/>
    </source>
</evidence>
<protein>
    <recommendedName>
        <fullName evidence="4">VHS domain-containing protein</fullName>
    </recommendedName>
</protein>
<dbReference type="InterPro" id="IPR008942">
    <property type="entry name" value="ENTH_VHS"/>
</dbReference>
<feature type="domain" description="VHS" evidence="4">
    <location>
        <begin position="43"/>
        <end position="140"/>
    </location>
</feature>
<dbReference type="OrthoDB" id="10068368at2759"/>
<dbReference type="EMBL" id="PKSM01000034">
    <property type="protein sequence ID" value="POW20381.1"/>
    <property type="molecule type" value="Genomic_DNA"/>
</dbReference>
<feature type="compositionally biased region" description="Basic and acidic residues" evidence="3">
    <location>
        <begin position="374"/>
        <end position="385"/>
    </location>
</feature>
<dbReference type="PANTHER" id="PTHR47789">
    <property type="entry name" value="LAS SEVENTEEN-BINDING PROTEIN 5"/>
    <property type="match status" value="1"/>
</dbReference>
<dbReference type="Pfam" id="PF03127">
    <property type="entry name" value="GAT"/>
    <property type="match status" value="1"/>
</dbReference>
<sequence length="530" mass="57765">MPSYFTDPSKAFSKPVKSSVTDWIARICGADALEQNDLTGFLIELVESINLQPTGPEEASRAIRKQLKHGRPSRQAKALTVLDALVLNGGDRFKSTFADARLVECLKGIVSDSRSDPLVKRRLLTIMEDWERVYGSDPKMIAPAGLLKLCGGKPKHTASITSSNKSKISLGQRSMLTGVEKTSSVPSVLDPQPLAKSQLKIQEKEDKKRKQKLKSSRIDQRYRTELVLPPTKTDPDLLMGFDLSKERPRILEVVASASQNANNLVNRLQLISPDQVANDRSLKSLAEKVKSSQKTLTRYIQTASEHDTEGEYMGTLLNTNGQVVTALELYEDLTTTKPREGESAQVMNSELTDGFQKAEIIPTPHPSHEPNLFDDSHCASDGNHLEQRRSPVDDLLGLDFSSSGLNSLGSNLPAPLIPNFIGNGGGGQQPQSHFDPGTLSDYSDGDDSSSLSSTTDNTTDETNGSTTVHKPTTNNPFHQFFNSSTHPPLSNHLVSKDSLDPFADPFADSNPSLSSSTSNRNNSLITSAVI</sequence>